<dbReference type="EMBL" id="JAGEUA010000010">
    <property type="protein sequence ID" value="KAL0963292.1"/>
    <property type="molecule type" value="Genomic_DNA"/>
</dbReference>
<keyword evidence="7" id="KW-1185">Reference proteome</keyword>
<evidence type="ECO:0000313" key="7">
    <source>
        <dbReference type="Proteomes" id="UP001557470"/>
    </source>
</evidence>
<dbReference type="GO" id="GO:0016787">
    <property type="term" value="F:hydrolase activity"/>
    <property type="evidence" value="ECO:0007669"/>
    <property type="project" value="UniProtKB-KW"/>
</dbReference>
<dbReference type="GO" id="GO:0005525">
    <property type="term" value="F:GTP binding"/>
    <property type="evidence" value="ECO:0007669"/>
    <property type="project" value="UniProtKB-KW"/>
</dbReference>
<dbReference type="SUPFAM" id="SSF52540">
    <property type="entry name" value="P-loop containing nucleoside triphosphate hydrolases"/>
    <property type="match status" value="1"/>
</dbReference>
<comment type="caution">
    <text evidence="6">The sequence shown here is derived from an EMBL/GenBank/DDBJ whole genome shotgun (WGS) entry which is preliminary data.</text>
</comment>
<keyword evidence="4" id="KW-0342">GTP-binding</keyword>
<comment type="similarity">
    <text evidence="1">Belongs to the TRAFAC class dynamin-like GTPase superfamily. IRG family.</text>
</comment>
<evidence type="ECO:0000256" key="4">
    <source>
        <dbReference type="ARBA" id="ARBA00023134"/>
    </source>
</evidence>
<evidence type="ECO:0000256" key="2">
    <source>
        <dbReference type="ARBA" id="ARBA00022741"/>
    </source>
</evidence>
<evidence type="ECO:0000256" key="3">
    <source>
        <dbReference type="ARBA" id="ARBA00022801"/>
    </source>
</evidence>
<keyword evidence="3" id="KW-0378">Hydrolase</keyword>
<dbReference type="Pfam" id="PF05049">
    <property type="entry name" value="IIGP"/>
    <property type="match status" value="1"/>
</dbReference>
<accession>A0ABD0WHW9</accession>
<sequence length="397" mass="43345">MSRLLSISEAEVVEMTRVLRSRVVTDVVTQVQDMLNQLDSATLNIAVTGETGSGKSSFVNAFCGVAADAPGAARTGVTETTLEATAYSHPRIPRVTLWDLPGIGTPAFQPETYLEHVGLLQYDFFIIIAAGRFKEHHVQLARAITEAGKRFYFIWNKVDNDLDASFRRRSSKGVTEADVLGQIREGCEGNLRRAGLQDANVFLLSCFQLQSFDFPRLQATVVRELESHKRHVFLLSLPNLSSAVVEEKKMALRGAVWRRAIEACLTTVTTSDGCRGAVPLLMTILTSYQRSFGLDSESLQQLATLTGNSYQVLQKNVHSTTGQELSEMKVQAMLNEIAATQQTVASYLEERVPVLGTVASSGVVFAASFYLLTSALNDLSQDATRVMNVALGLSVTG</sequence>
<name>A0ABD0WHW9_UMBPY</name>
<dbReference type="AlphaFoldDB" id="A0ABD0WHW9"/>
<reference evidence="6 7" key="1">
    <citation type="submission" date="2024-06" db="EMBL/GenBank/DDBJ databases">
        <authorList>
            <person name="Pan Q."/>
            <person name="Wen M."/>
            <person name="Jouanno E."/>
            <person name="Zahm M."/>
            <person name="Klopp C."/>
            <person name="Cabau C."/>
            <person name="Louis A."/>
            <person name="Berthelot C."/>
            <person name="Parey E."/>
            <person name="Roest Crollius H."/>
            <person name="Montfort J."/>
            <person name="Robinson-Rechavi M."/>
            <person name="Bouchez O."/>
            <person name="Lampietro C."/>
            <person name="Lopez Roques C."/>
            <person name="Donnadieu C."/>
            <person name="Postlethwait J."/>
            <person name="Bobe J."/>
            <person name="Verreycken H."/>
            <person name="Guiguen Y."/>
        </authorList>
    </citation>
    <scope>NUCLEOTIDE SEQUENCE [LARGE SCALE GENOMIC DNA]</scope>
    <source>
        <strain evidence="6">Up_M1</strain>
        <tissue evidence="6">Testis</tissue>
    </source>
</reference>
<organism evidence="6 7">
    <name type="scientific">Umbra pygmaea</name>
    <name type="common">Eastern mudminnow</name>
    <dbReference type="NCBI Taxonomy" id="75934"/>
    <lineage>
        <taxon>Eukaryota</taxon>
        <taxon>Metazoa</taxon>
        <taxon>Chordata</taxon>
        <taxon>Craniata</taxon>
        <taxon>Vertebrata</taxon>
        <taxon>Euteleostomi</taxon>
        <taxon>Actinopterygii</taxon>
        <taxon>Neopterygii</taxon>
        <taxon>Teleostei</taxon>
        <taxon>Protacanthopterygii</taxon>
        <taxon>Esociformes</taxon>
        <taxon>Umbridae</taxon>
        <taxon>Umbra</taxon>
    </lineage>
</organism>
<keyword evidence="2" id="KW-0547">Nucleotide-binding</keyword>
<proteinExistence type="inferred from homology"/>
<feature type="domain" description="IRG-type G" evidence="5">
    <location>
        <begin position="41"/>
        <end position="224"/>
    </location>
</feature>
<dbReference type="Proteomes" id="UP001557470">
    <property type="component" value="Unassembled WGS sequence"/>
</dbReference>
<dbReference type="PANTHER" id="PTHR32341:SF17">
    <property type="entry name" value="IRG-TYPE G DOMAIN-CONTAINING PROTEIN"/>
    <property type="match status" value="1"/>
</dbReference>
<protein>
    <recommendedName>
        <fullName evidence="5">IRG-type G domain-containing protein</fullName>
    </recommendedName>
</protein>
<evidence type="ECO:0000259" key="5">
    <source>
        <dbReference type="PROSITE" id="PS51716"/>
    </source>
</evidence>
<dbReference type="InterPro" id="IPR030385">
    <property type="entry name" value="G_IRG_dom"/>
</dbReference>
<dbReference type="PROSITE" id="PS51716">
    <property type="entry name" value="G_IRG"/>
    <property type="match status" value="1"/>
</dbReference>
<evidence type="ECO:0000256" key="1">
    <source>
        <dbReference type="ARBA" id="ARBA00005429"/>
    </source>
</evidence>
<dbReference type="InterPro" id="IPR027417">
    <property type="entry name" value="P-loop_NTPase"/>
</dbReference>
<dbReference type="Gene3D" id="3.40.50.300">
    <property type="entry name" value="P-loop containing nucleotide triphosphate hydrolases"/>
    <property type="match status" value="1"/>
</dbReference>
<evidence type="ECO:0000313" key="6">
    <source>
        <dbReference type="EMBL" id="KAL0963292.1"/>
    </source>
</evidence>
<dbReference type="FunFam" id="3.40.50.300:FF:000541">
    <property type="entry name" value="Immunity related GTPase M"/>
    <property type="match status" value="1"/>
</dbReference>
<dbReference type="PANTHER" id="PTHR32341">
    <property type="entry name" value="INTERFERON-INDUCIBLE GTPASE"/>
    <property type="match status" value="1"/>
</dbReference>
<dbReference type="InterPro" id="IPR007743">
    <property type="entry name" value="Immunity-related_GTPase-like"/>
</dbReference>
<gene>
    <name evidence="6" type="ORF">UPYG_G00304240</name>
</gene>
<dbReference type="InterPro" id="IPR051515">
    <property type="entry name" value="IRG"/>
</dbReference>